<dbReference type="EMBL" id="BJXC01000024">
    <property type="protein sequence ID" value="GEM53104.1"/>
    <property type="molecule type" value="Genomic_DNA"/>
</dbReference>
<dbReference type="InterPro" id="IPR014284">
    <property type="entry name" value="RNA_pol_sigma-70_dom"/>
</dbReference>
<dbReference type="InterPro" id="IPR007627">
    <property type="entry name" value="RNA_pol_sigma70_r2"/>
</dbReference>
<organism evidence="7 8">
    <name type="scientific">Empedobacter brevis NBRC 14943 = ATCC 43319</name>
    <dbReference type="NCBI Taxonomy" id="1218108"/>
    <lineage>
        <taxon>Bacteria</taxon>
        <taxon>Pseudomonadati</taxon>
        <taxon>Bacteroidota</taxon>
        <taxon>Flavobacteriia</taxon>
        <taxon>Flavobacteriales</taxon>
        <taxon>Weeksellaceae</taxon>
        <taxon>Empedobacter</taxon>
    </lineage>
</organism>
<feature type="domain" description="RNA polymerase sigma-70 region 2" evidence="5">
    <location>
        <begin position="11"/>
        <end position="77"/>
    </location>
</feature>
<evidence type="ECO:0000256" key="3">
    <source>
        <dbReference type="ARBA" id="ARBA00023082"/>
    </source>
</evidence>
<dbReference type="SUPFAM" id="SSF88946">
    <property type="entry name" value="Sigma2 domain of RNA polymerase sigma factors"/>
    <property type="match status" value="1"/>
</dbReference>
<dbReference type="SUPFAM" id="SSF88659">
    <property type="entry name" value="Sigma3 and sigma4 domains of RNA polymerase sigma factors"/>
    <property type="match status" value="1"/>
</dbReference>
<dbReference type="Gene3D" id="1.10.10.10">
    <property type="entry name" value="Winged helix-like DNA-binding domain superfamily/Winged helix DNA-binding domain"/>
    <property type="match status" value="1"/>
</dbReference>
<dbReference type="InterPro" id="IPR036388">
    <property type="entry name" value="WH-like_DNA-bd_sf"/>
</dbReference>
<proteinExistence type="inferred from homology"/>
<protein>
    <submittedName>
        <fullName evidence="7">DNA-directed RNA polymerase sigma-70 factor</fullName>
    </submittedName>
</protein>
<dbReference type="GO" id="GO:0006352">
    <property type="term" value="P:DNA-templated transcription initiation"/>
    <property type="evidence" value="ECO:0007669"/>
    <property type="project" value="InterPro"/>
</dbReference>
<dbReference type="GO" id="GO:0000428">
    <property type="term" value="C:DNA-directed RNA polymerase complex"/>
    <property type="evidence" value="ECO:0007669"/>
    <property type="project" value="UniProtKB-KW"/>
</dbReference>
<gene>
    <name evidence="7" type="ORF">EB1_28940</name>
</gene>
<keyword evidence="2" id="KW-0805">Transcription regulation</keyword>
<evidence type="ECO:0000259" key="5">
    <source>
        <dbReference type="Pfam" id="PF04542"/>
    </source>
</evidence>
<dbReference type="STRING" id="1218108.GCA_000382425_00850"/>
<dbReference type="Pfam" id="PF08281">
    <property type="entry name" value="Sigma70_r4_2"/>
    <property type="match status" value="1"/>
</dbReference>
<dbReference type="Gene3D" id="1.10.1740.10">
    <property type="match status" value="1"/>
</dbReference>
<keyword evidence="8" id="KW-1185">Reference proteome</keyword>
<comment type="similarity">
    <text evidence="1">Belongs to the sigma-70 factor family. ECF subfamily.</text>
</comment>
<dbReference type="GO" id="GO:0016987">
    <property type="term" value="F:sigma factor activity"/>
    <property type="evidence" value="ECO:0007669"/>
    <property type="project" value="UniProtKB-KW"/>
</dbReference>
<dbReference type="PANTHER" id="PTHR43133:SF45">
    <property type="entry name" value="RNA POLYMERASE ECF-TYPE SIGMA FACTOR"/>
    <property type="match status" value="1"/>
</dbReference>
<dbReference type="InterPro" id="IPR013324">
    <property type="entry name" value="RNA_pol_sigma_r3/r4-like"/>
</dbReference>
<dbReference type="InterPro" id="IPR013249">
    <property type="entry name" value="RNA_pol_sigma70_r4_t2"/>
</dbReference>
<evidence type="ECO:0000313" key="8">
    <source>
        <dbReference type="Proteomes" id="UP000321245"/>
    </source>
</evidence>
<sequence>MKNQQEFLERINQHKGILHKVARMYMDNSENQNDLIQEIVLQLWKSFERFEGNSQFSTWMYRVSLNTALTYFKKEKKKEERHTFIENLDQVDEVDSGEKENQLELFYKAVHELNKVEKALIFLFLEGQSHKEIASNLGITEVNARVKLNRTKEKIQNIIKKYGYEF</sequence>
<keyword evidence="7" id="KW-0240">DNA-directed RNA polymerase</keyword>
<evidence type="ECO:0000256" key="4">
    <source>
        <dbReference type="ARBA" id="ARBA00023163"/>
    </source>
</evidence>
<dbReference type="AlphaFoldDB" id="A0A511NK02"/>
<accession>A0A511NK02</accession>
<keyword evidence="4" id="KW-0804">Transcription</keyword>
<evidence type="ECO:0000259" key="6">
    <source>
        <dbReference type="Pfam" id="PF08281"/>
    </source>
</evidence>
<dbReference type="InterPro" id="IPR039425">
    <property type="entry name" value="RNA_pol_sigma-70-like"/>
</dbReference>
<evidence type="ECO:0000256" key="2">
    <source>
        <dbReference type="ARBA" id="ARBA00023015"/>
    </source>
</evidence>
<evidence type="ECO:0000313" key="7">
    <source>
        <dbReference type="EMBL" id="GEM53104.1"/>
    </source>
</evidence>
<comment type="caution">
    <text evidence="7">The sequence shown here is derived from an EMBL/GenBank/DDBJ whole genome shotgun (WGS) entry which is preliminary data.</text>
</comment>
<dbReference type="GO" id="GO:0003677">
    <property type="term" value="F:DNA binding"/>
    <property type="evidence" value="ECO:0007669"/>
    <property type="project" value="InterPro"/>
</dbReference>
<keyword evidence="3" id="KW-0731">Sigma factor</keyword>
<dbReference type="Pfam" id="PF04542">
    <property type="entry name" value="Sigma70_r2"/>
    <property type="match status" value="1"/>
</dbReference>
<reference evidence="7 8" key="1">
    <citation type="submission" date="2019-07" db="EMBL/GenBank/DDBJ databases">
        <title>Whole genome shotgun sequence of Empedobacter brevis NBRC 14943.</title>
        <authorList>
            <person name="Hosoyama A."/>
            <person name="Uohara A."/>
            <person name="Ohji S."/>
            <person name="Ichikawa N."/>
        </authorList>
    </citation>
    <scope>NUCLEOTIDE SEQUENCE [LARGE SCALE GENOMIC DNA]</scope>
    <source>
        <strain evidence="7 8">NBRC 14943</strain>
    </source>
</reference>
<dbReference type="NCBIfam" id="TIGR02937">
    <property type="entry name" value="sigma70-ECF"/>
    <property type="match status" value="1"/>
</dbReference>
<dbReference type="Proteomes" id="UP000321245">
    <property type="component" value="Unassembled WGS sequence"/>
</dbReference>
<name>A0A511NK02_9FLAO</name>
<feature type="domain" description="RNA polymerase sigma factor 70 region 4 type 2" evidence="6">
    <location>
        <begin position="104"/>
        <end position="155"/>
    </location>
</feature>
<dbReference type="PANTHER" id="PTHR43133">
    <property type="entry name" value="RNA POLYMERASE ECF-TYPE SIGMA FACTO"/>
    <property type="match status" value="1"/>
</dbReference>
<dbReference type="InterPro" id="IPR013325">
    <property type="entry name" value="RNA_pol_sigma_r2"/>
</dbReference>
<evidence type="ECO:0000256" key="1">
    <source>
        <dbReference type="ARBA" id="ARBA00010641"/>
    </source>
</evidence>